<proteinExistence type="predicted"/>
<name>D2V5D4_NAEGR</name>
<dbReference type="KEGG" id="ngr:NAEGRDRAFT_63782"/>
<protein>
    <submittedName>
        <fullName evidence="1">Predicted protein</fullName>
    </submittedName>
</protein>
<organism evidence="2">
    <name type="scientific">Naegleria gruberi</name>
    <name type="common">Amoeba</name>
    <dbReference type="NCBI Taxonomy" id="5762"/>
    <lineage>
        <taxon>Eukaryota</taxon>
        <taxon>Discoba</taxon>
        <taxon>Heterolobosea</taxon>
        <taxon>Tetramitia</taxon>
        <taxon>Eutetramitia</taxon>
        <taxon>Vahlkampfiidae</taxon>
        <taxon>Naegleria</taxon>
    </lineage>
</organism>
<dbReference type="RefSeq" id="XP_002680836.1">
    <property type="nucleotide sequence ID" value="XM_002680790.1"/>
</dbReference>
<keyword evidence="2" id="KW-1185">Reference proteome</keyword>
<accession>D2V5D4</accession>
<gene>
    <name evidence="1" type="ORF">NAEGRDRAFT_63782</name>
</gene>
<dbReference type="GeneID" id="8849560"/>
<dbReference type="EMBL" id="GG738852">
    <property type="protein sequence ID" value="EFC48092.1"/>
    <property type="molecule type" value="Genomic_DNA"/>
</dbReference>
<evidence type="ECO:0000313" key="2">
    <source>
        <dbReference type="Proteomes" id="UP000006671"/>
    </source>
</evidence>
<dbReference type="AlphaFoldDB" id="D2V5D4"/>
<dbReference type="Proteomes" id="UP000006671">
    <property type="component" value="Unassembled WGS sequence"/>
</dbReference>
<dbReference type="InParanoid" id="D2V5D4"/>
<dbReference type="VEuPathDB" id="AmoebaDB:NAEGRDRAFT_63782"/>
<reference evidence="1 2" key="1">
    <citation type="journal article" date="2010" name="Cell">
        <title>The genome of Naegleria gruberi illuminates early eukaryotic versatility.</title>
        <authorList>
            <person name="Fritz-Laylin L.K."/>
            <person name="Prochnik S.E."/>
            <person name="Ginger M.L."/>
            <person name="Dacks J.B."/>
            <person name="Carpenter M.L."/>
            <person name="Field M.C."/>
            <person name="Kuo A."/>
            <person name="Paredez A."/>
            <person name="Chapman J."/>
            <person name="Pham J."/>
            <person name="Shu S."/>
            <person name="Neupane R."/>
            <person name="Cipriano M."/>
            <person name="Mancuso J."/>
            <person name="Tu H."/>
            <person name="Salamov A."/>
            <person name="Lindquist E."/>
            <person name="Shapiro H."/>
            <person name="Lucas S."/>
            <person name="Grigoriev I.V."/>
            <person name="Cande W.Z."/>
            <person name="Fulton C."/>
            <person name="Rokhsar D.S."/>
            <person name="Dawson S.C."/>
        </authorList>
    </citation>
    <scope>NUCLEOTIDE SEQUENCE [LARGE SCALE GENOMIC DNA]</scope>
    <source>
        <strain evidence="1 2">NEG-M</strain>
    </source>
</reference>
<sequence length="114" mass="13436">MPPNVRAIVKTFRAPCSFVVKGLPENFSVEDQVMRSKLEEFFVMTSNNLHLQINGITMVQNTQTRYAVVQFKTFSKNLRKQVAFFHEKEFEGKKLKITPFFYPNKDLHPEFFKN</sequence>
<evidence type="ECO:0000313" key="1">
    <source>
        <dbReference type="EMBL" id="EFC48092.1"/>
    </source>
</evidence>